<evidence type="ECO:0000259" key="4">
    <source>
        <dbReference type="Pfam" id="PF25990"/>
    </source>
</evidence>
<feature type="coiled-coil region" evidence="1">
    <location>
        <begin position="115"/>
        <end position="156"/>
    </location>
</feature>
<evidence type="ECO:0000259" key="3">
    <source>
        <dbReference type="Pfam" id="PF25917"/>
    </source>
</evidence>
<keyword evidence="6" id="KW-1185">Reference proteome</keyword>
<feature type="compositionally biased region" description="Gly residues" evidence="2">
    <location>
        <begin position="582"/>
        <end position="606"/>
    </location>
</feature>
<sequence length="606" mass="64082">MQLMKTRTSGDIPAEKPKKKRRPGKKAAVVTVLVLALLVGAGFGAKALFFSAEEKIALTEFTTYGSLSNAIEGTGTTLPNNSVTVTTASTAEITGVYVAAGDTVEEGDLLYTQDDSELDDQIEEYRDEITDLEEELEQSYEQLADLQETMAELTVAAPFAGRLTEVDAEEGDAVQNGAKLALLVDDTKMTLTQYFSYAYEDQVYAGMTAGVSVADLMQNFEGVVTDIQKVERITTEGTRCFAVTVTVENPGALTEGMTGAGWLLSDSGEKIYPAVEGELKYSATKTLTAGASGEISAAAAMAYQKVGAGETLFVIDGSDYETQMTSINKKITQTEDKIAAYEDKIAETEEKRADYAVTAEIPGKIISVGVREGEKPRAAGQNAVSIYNLDTMTITANIDELDIDSIEMGMDVTIVRSGAEKNSTYKGTVTEVSYEATNSSGVAYFPITVEIASNGELSAGVNVSYYITTGDAEEGVLAPLAALKSTSEGTCLFIKSDARPENAVDLDEGVVPDGFYAVSVEVGSTNSRYARILSGVERDTEVFTRYQNAAPSNGDTTSQGDGSDEMQQGFPGGDFSGQMPDFGGGNMPDFSGGGNRGGSMGGGFPG</sequence>
<dbReference type="SUPFAM" id="SSF111369">
    <property type="entry name" value="HlyD-like secretion proteins"/>
    <property type="match status" value="2"/>
</dbReference>
<dbReference type="Pfam" id="PF25917">
    <property type="entry name" value="BSH_RND"/>
    <property type="match status" value="1"/>
</dbReference>
<feature type="coiled-coil region" evidence="1">
    <location>
        <begin position="324"/>
        <end position="358"/>
    </location>
</feature>
<dbReference type="InterPro" id="IPR058625">
    <property type="entry name" value="MdtA-like_BSH"/>
</dbReference>
<feature type="domain" description="YknX-like beta-barrel" evidence="4">
    <location>
        <begin position="392"/>
        <end position="465"/>
    </location>
</feature>
<dbReference type="Gene3D" id="2.40.30.170">
    <property type="match status" value="2"/>
</dbReference>
<dbReference type="GO" id="GO:1990281">
    <property type="term" value="C:efflux pump complex"/>
    <property type="evidence" value="ECO:0007669"/>
    <property type="project" value="TreeGrafter"/>
</dbReference>
<accession>A0A8J6JLW4</accession>
<feature type="region of interest" description="Disordered" evidence="2">
    <location>
        <begin position="1"/>
        <end position="23"/>
    </location>
</feature>
<evidence type="ECO:0000313" key="5">
    <source>
        <dbReference type="EMBL" id="MBC5737215.1"/>
    </source>
</evidence>
<keyword evidence="1" id="KW-0175">Coiled coil</keyword>
<evidence type="ECO:0000313" key="6">
    <source>
        <dbReference type="Proteomes" id="UP000607645"/>
    </source>
</evidence>
<reference evidence="5" key="1">
    <citation type="submission" date="2020-08" db="EMBL/GenBank/DDBJ databases">
        <title>Genome public.</title>
        <authorList>
            <person name="Liu C."/>
            <person name="Sun Q."/>
        </authorList>
    </citation>
    <scope>NUCLEOTIDE SEQUENCE</scope>
    <source>
        <strain evidence="5">NSJ-52</strain>
    </source>
</reference>
<gene>
    <name evidence="5" type="ORF">H8S62_09355</name>
</gene>
<dbReference type="GO" id="GO:0015562">
    <property type="term" value="F:efflux transmembrane transporter activity"/>
    <property type="evidence" value="ECO:0007669"/>
    <property type="project" value="TreeGrafter"/>
</dbReference>
<feature type="region of interest" description="Disordered" evidence="2">
    <location>
        <begin position="544"/>
        <end position="606"/>
    </location>
</feature>
<dbReference type="InterPro" id="IPR058636">
    <property type="entry name" value="Beta-barrel_YknX"/>
</dbReference>
<dbReference type="Proteomes" id="UP000607645">
    <property type="component" value="Unassembled WGS sequence"/>
</dbReference>
<dbReference type="EMBL" id="JACOPQ010000006">
    <property type="protein sequence ID" value="MBC5737215.1"/>
    <property type="molecule type" value="Genomic_DNA"/>
</dbReference>
<dbReference type="PANTHER" id="PTHR30469">
    <property type="entry name" value="MULTIDRUG RESISTANCE PROTEIN MDTA"/>
    <property type="match status" value="1"/>
</dbReference>
<evidence type="ECO:0000256" key="2">
    <source>
        <dbReference type="SAM" id="MobiDB-lite"/>
    </source>
</evidence>
<organism evidence="5 6">
    <name type="scientific">Lawsonibacter faecis</name>
    <dbReference type="NCBI Taxonomy" id="2763052"/>
    <lineage>
        <taxon>Bacteria</taxon>
        <taxon>Bacillati</taxon>
        <taxon>Bacillota</taxon>
        <taxon>Clostridia</taxon>
        <taxon>Eubacteriales</taxon>
        <taxon>Oscillospiraceae</taxon>
        <taxon>Lawsonibacter</taxon>
    </lineage>
</organism>
<protein>
    <submittedName>
        <fullName evidence="5">HlyD family efflux transporter periplasmic adaptor subunit</fullName>
    </submittedName>
</protein>
<feature type="compositionally biased region" description="Polar residues" evidence="2">
    <location>
        <begin position="545"/>
        <end position="561"/>
    </location>
</feature>
<dbReference type="AlphaFoldDB" id="A0A8J6JLW4"/>
<dbReference type="RefSeq" id="WP_186919107.1">
    <property type="nucleotide sequence ID" value="NZ_JACOPQ010000006.1"/>
</dbReference>
<name>A0A8J6JLW4_9FIRM</name>
<dbReference type="PANTHER" id="PTHR30469:SF33">
    <property type="entry name" value="SLR1207 PROTEIN"/>
    <property type="match status" value="1"/>
</dbReference>
<dbReference type="Gene3D" id="2.40.50.100">
    <property type="match status" value="1"/>
</dbReference>
<feature type="domain" description="Multidrug resistance protein MdtA-like barrel-sandwich hybrid" evidence="3">
    <location>
        <begin position="82"/>
        <end position="185"/>
    </location>
</feature>
<dbReference type="Pfam" id="PF25990">
    <property type="entry name" value="Beta-barrel_YknX"/>
    <property type="match status" value="1"/>
</dbReference>
<comment type="caution">
    <text evidence="5">The sequence shown here is derived from an EMBL/GenBank/DDBJ whole genome shotgun (WGS) entry which is preliminary data.</text>
</comment>
<evidence type="ECO:0000256" key="1">
    <source>
        <dbReference type="SAM" id="Coils"/>
    </source>
</evidence>
<proteinExistence type="predicted"/>